<dbReference type="InterPro" id="IPR036513">
    <property type="entry name" value="STAS_dom_sf"/>
</dbReference>
<dbReference type="AlphaFoldDB" id="A0A1W6A055"/>
<dbReference type="PROSITE" id="PS50801">
    <property type="entry name" value="STAS"/>
    <property type="match status" value="1"/>
</dbReference>
<dbReference type="RefSeq" id="WP_085031500.1">
    <property type="nucleotide sequence ID" value="NZ_CP020772.1"/>
</dbReference>
<organism evidence="2 3">
    <name type="scientific">Halobacillus mangrovi</name>
    <dbReference type="NCBI Taxonomy" id="402384"/>
    <lineage>
        <taxon>Bacteria</taxon>
        <taxon>Bacillati</taxon>
        <taxon>Bacillota</taxon>
        <taxon>Bacilli</taxon>
        <taxon>Bacillales</taxon>
        <taxon>Bacillaceae</taxon>
        <taxon>Halobacillus</taxon>
    </lineage>
</organism>
<keyword evidence="3" id="KW-1185">Reference proteome</keyword>
<dbReference type="Gene3D" id="3.30.750.24">
    <property type="entry name" value="STAS domain"/>
    <property type="match status" value="1"/>
</dbReference>
<evidence type="ECO:0000313" key="2">
    <source>
        <dbReference type="EMBL" id="ARI78948.1"/>
    </source>
</evidence>
<dbReference type="EMBL" id="CP020772">
    <property type="protein sequence ID" value="ARI78948.1"/>
    <property type="molecule type" value="Genomic_DNA"/>
</dbReference>
<protein>
    <recommendedName>
        <fullName evidence="1">STAS domain-containing protein</fullName>
    </recommendedName>
</protein>
<reference evidence="2 3" key="1">
    <citation type="submission" date="2017-04" db="EMBL/GenBank/DDBJ databases">
        <title>The whole genome sequencing and assembly of Halobacillus mangrovi strain.</title>
        <authorList>
            <person name="Lee S.-J."/>
            <person name="Park M.-K."/>
            <person name="Kim J.-Y."/>
            <person name="Lee Y.-J."/>
            <person name="Yi H."/>
            <person name="Bahn Y.-S."/>
            <person name="Kim J.F."/>
            <person name="Lee D.-W."/>
        </authorList>
    </citation>
    <scope>NUCLEOTIDE SEQUENCE [LARGE SCALE GENOMIC DNA]</scope>
    <source>
        <strain evidence="2 3">KTB 131</strain>
    </source>
</reference>
<dbReference type="OrthoDB" id="2677458at2"/>
<proteinExistence type="predicted"/>
<sequence length="272" mass="31236">MENLNQKMANYFQDNQTLLVDELLPGTLNELELDYTEKDLNQHYDMLRSLLDRVAKSLLRTDEETDAAEPGYDSENYFYAQGLLLKQTVDVLCVFRLSLLKHLRNSNLIHQARVEEGMEVSEQIIFAFDAAIRATTENYNLLKEKEHEEFERSLNYISTPVVLIDDSQAVVPLVGEFSSERFEVVMENTLEKIKEYGLRVLYLDFSGIATFNHVFINDIYNLTQTIELLGTRTILTGIKTEMAAAAVQADMSFENLETFGELRHALDSINKK</sequence>
<dbReference type="Proteomes" id="UP000192527">
    <property type="component" value="Chromosome"/>
</dbReference>
<dbReference type="STRING" id="402384.HM131_19895"/>
<dbReference type="KEGG" id="hmn:HM131_19895"/>
<accession>A0A1W6A055</accession>
<gene>
    <name evidence="2" type="ORF">HM131_19895</name>
</gene>
<dbReference type="SUPFAM" id="SSF52091">
    <property type="entry name" value="SpoIIaa-like"/>
    <property type="match status" value="1"/>
</dbReference>
<dbReference type="PANTHER" id="PTHR33745:SF8">
    <property type="entry name" value="BLUE-LIGHT PHOTORECEPTOR"/>
    <property type="match status" value="1"/>
</dbReference>
<name>A0A1W6A055_9BACI</name>
<dbReference type="InterPro" id="IPR002645">
    <property type="entry name" value="STAS_dom"/>
</dbReference>
<dbReference type="PANTHER" id="PTHR33745">
    <property type="entry name" value="RSBT ANTAGONIST PROTEIN RSBS-RELATED"/>
    <property type="match status" value="1"/>
</dbReference>
<feature type="domain" description="STAS" evidence="1">
    <location>
        <begin position="158"/>
        <end position="269"/>
    </location>
</feature>
<dbReference type="CDD" id="cd07041">
    <property type="entry name" value="STAS_RsbR_RsbS_like"/>
    <property type="match status" value="1"/>
</dbReference>
<dbReference type="InterPro" id="IPR051932">
    <property type="entry name" value="Bact_StressResp_Reg"/>
</dbReference>
<evidence type="ECO:0000259" key="1">
    <source>
        <dbReference type="PROSITE" id="PS50801"/>
    </source>
</evidence>
<evidence type="ECO:0000313" key="3">
    <source>
        <dbReference type="Proteomes" id="UP000192527"/>
    </source>
</evidence>